<name>A0A8S5Q607_9VIRU</name>
<evidence type="ECO:0000313" key="1">
    <source>
        <dbReference type="EMBL" id="DAE14410.1"/>
    </source>
</evidence>
<accession>A0A8S5Q607</accession>
<sequence length="29" mass="3316">MSRVFTFPPPLTIIISQLSRNGQQPVCRE</sequence>
<organism evidence="1">
    <name type="scientific">Phage sp. ctIHi3</name>
    <dbReference type="NCBI Taxonomy" id="2825791"/>
    <lineage>
        <taxon>Viruses</taxon>
    </lineage>
</organism>
<protein>
    <submittedName>
        <fullName evidence="1">Uncharacterized protein</fullName>
    </submittedName>
</protein>
<proteinExistence type="predicted"/>
<dbReference type="EMBL" id="BK015582">
    <property type="protein sequence ID" value="DAE14410.1"/>
    <property type="molecule type" value="Genomic_DNA"/>
</dbReference>
<reference evidence="1" key="1">
    <citation type="journal article" date="2021" name="Proc. Natl. Acad. Sci. U.S.A.">
        <title>A Catalog of Tens of Thousands of Viruses from Human Metagenomes Reveals Hidden Associations with Chronic Diseases.</title>
        <authorList>
            <person name="Tisza M.J."/>
            <person name="Buck C.B."/>
        </authorList>
    </citation>
    <scope>NUCLEOTIDE SEQUENCE</scope>
    <source>
        <strain evidence="1">CtIHi3</strain>
    </source>
</reference>